<dbReference type="Proteomes" id="UP001642260">
    <property type="component" value="Unassembled WGS sequence"/>
</dbReference>
<dbReference type="AlphaFoldDB" id="A0ABC8LWU2"/>
<proteinExistence type="predicted"/>
<comment type="caution">
    <text evidence="1">The sequence shown here is derived from an EMBL/GenBank/DDBJ whole genome shotgun (WGS) entry which is preliminary data.</text>
</comment>
<gene>
    <name evidence="1" type="ORF">ERUC_LOCUS40807</name>
</gene>
<dbReference type="EMBL" id="CAKOAT010791820">
    <property type="protein sequence ID" value="CAH8388324.1"/>
    <property type="molecule type" value="Genomic_DNA"/>
</dbReference>
<accession>A0ABC8LWU2</accession>
<protein>
    <submittedName>
        <fullName evidence="1">Uncharacterized protein</fullName>
    </submittedName>
</protein>
<sequence>MGRRLRLISSSSSLTVFFSFKSRDSCFFFQLKSTSFWAYESLRCMLKDYPYM</sequence>
<organism evidence="1 2">
    <name type="scientific">Eruca vesicaria subsp. sativa</name>
    <name type="common">Garden rocket</name>
    <name type="synonym">Eruca sativa</name>
    <dbReference type="NCBI Taxonomy" id="29727"/>
    <lineage>
        <taxon>Eukaryota</taxon>
        <taxon>Viridiplantae</taxon>
        <taxon>Streptophyta</taxon>
        <taxon>Embryophyta</taxon>
        <taxon>Tracheophyta</taxon>
        <taxon>Spermatophyta</taxon>
        <taxon>Magnoliopsida</taxon>
        <taxon>eudicotyledons</taxon>
        <taxon>Gunneridae</taxon>
        <taxon>Pentapetalae</taxon>
        <taxon>rosids</taxon>
        <taxon>malvids</taxon>
        <taxon>Brassicales</taxon>
        <taxon>Brassicaceae</taxon>
        <taxon>Brassiceae</taxon>
        <taxon>Eruca</taxon>
    </lineage>
</organism>
<reference evidence="1 2" key="1">
    <citation type="submission" date="2022-03" db="EMBL/GenBank/DDBJ databases">
        <authorList>
            <person name="Macdonald S."/>
            <person name="Ahmed S."/>
            <person name="Newling K."/>
        </authorList>
    </citation>
    <scope>NUCLEOTIDE SEQUENCE [LARGE SCALE GENOMIC DNA]</scope>
</reference>
<evidence type="ECO:0000313" key="2">
    <source>
        <dbReference type="Proteomes" id="UP001642260"/>
    </source>
</evidence>
<name>A0ABC8LWU2_ERUVS</name>
<evidence type="ECO:0000313" key="1">
    <source>
        <dbReference type="EMBL" id="CAH8388324.1"/>
    </source>
</evidence>
<keyword evidence="2" id="KW-1185">Reference proteome</keyword>